<keyword evidence="3" id="KW-1185">Reference proteome</keyword>
<protein>
    <submittedName>
        <fullName evidence="2">Uncharacterized protein</fullName>
    </submittedName>
</protein>
<organism evidence="2 3">
    <name type="scientific">Cryphonectria parasitica (strain ATCC 38755 / EP155)</name>
    <dbReference type="NCBI Taxonomy" id="660469"/>
    <lineage>
        <taxon>Eukaryota</taxon>
        <taxon>Fungi</taxon>
        <taxon>Dikarya</taxon>
        <taxon>Ascomycota</taxon>
        <taxon>Pezizomycotina</taxon>
        <taxon>Sordariomycetes</taxon>
        <taxon>Sordariomycetidae</taxon>
        <taxon>Diaporthales</taxon>
        <taxon>Cryphonectriaceae</taxon>
        <taxon>Cryphonectria-Endothia species complex</taxon>
        <taxon>Cryphonectria</taxon>
    </lineage>
</organism>
<name>A0A9P4Y2T8_CRYP1</name>
<sequence>MLEAIFEAPLLRSLQGGQTGHFAHLETWKYVDVRPVQPSFAALSVLVHPMKASEVEDWAWRRGNFSDISKQHAAEKNKRVEGGIRLLFVQPMGRFARAVPSELTSAKVLEALRLPPYTFTTFQQPSGLYSCSRYPEGSTPDSCTRLHLTFRTPEKWDCSIGGLAVSHDFETGITTALSLGFAFDINIFDTPANRPPALDAFVNQLQASQHLLCHPFLLPCLALATHVQRVRSYVMGFLSSQVVEIEACIGVTKAGRSQKLYLDRRTVGSKLFVDGQMHRERAKSLMTALNDVSTWIIFTKRSPQWDIGCVNFLLTLLEKSKKLQNCHGVNGALFQEPLEYLKAFSETCLEVTETSEARMHLQLNIDDGQTSARLAVSAGKDSTSMKIIALITAAYLPGTFVATLFSMGMFNWKANDGSGSSSSSISPDFWIYWAVTVPLTIVTLVGWAIWWKFEEYRYDRDIQQAARDQTPLHQKAKAIGEVKLPWSRWVHTEKAGHS</sequence>
<reference evidence="2" key="1">
    <citation type="journal article" date="2020" name="Phytopathology">
        <title>Genome sequence of the chestnut blight fungus Cryphonectria parasitica EP155: A fundamental resource for an archetypical invasive plant pathogen.</title>
        <authorList>
            <person name="Crouch J.A."/>
            <person name="Dawe A."/>
            <person name="Aerts A."/>
            <person name="Barry K."/>
            <person name="Churchill A.C.L."/>
            <person name="Grimwood J."/>
            <person name="Hillman B."/>
            <person name="Milgroom M.G."/>
            <person name="Pangilinan J."/>
            <person name="Smith M."/>
            <person name="Salamov A."/>
            <person name="Schmutz J."/>
            <person name="Yadav J."/>
            <person name="Grigoriev I.V."/>
            <person name="Nuss D."/>
        </authorList>
    </citation>
    <scope>NUCLEOTIDE SEQUENCE</scope>
    <source>
        <strain evidence="2">EP155</strain>
    </source>
</reference>
<proteinExistence type="predicted"/>
<keyword evidence="1" id="KW-1133">Transmembrane helix</keyword>
<evidence type="ECO:0000256" key="1">
    <source>
        <dbReference type="SAM" id="Phobius"/>
    </source>
</evidence>
<feature type="transmembrane region" description="Helical" evidence="1">
    <location>
        <begin position="387"/>
        <end position="410"/>
    </location>
</feature>
<feature type="transmembrane region" description="Helical" evidence="1">
    <location>
        <begin position="430"/>
        <end position="450"/>
    </location>
</feature>
<dbReference type="GeneID" id="63842233"/>
<evidence type="ECO:0000313" key="3">
    <source>
        <dbReference type="Proteomes" id="UP000803844"/>
    </source>
</evidence>
<dbReference type="AlphaFoldDB" id="A0A9P4Y2T8"/>
<dbReference type="RefSeq" id="XP_040776376.1">
    <property type="nucleotide sequence ID" value="XM_040925104.1"/>
</dbReference>
<dbReference type="Proteomes" id="UP000803844">
    <property type="component" value="Unassembled WGS sequence"/>
</dbReference>
<dbReference type="OrthoDB" id="1046782at2759"/>
<keyword evidence="1" id="KW-0472">Membrane</keyword>
<dbReference type="Gene3D" id="1.20.58.340">
    <property type="entry name" value="Magnesium transport protein CorA, transmembrane region"/>
    <property type="match status" value="1"/>
</dbReference>
<accession>A0A9P4Y2T8</accession>
<evidence type="ECO:0000313" key="2">
    <source>
        <dbReference type="EMBL" id="KAF3765415.1"/>
    </source>
</evidence>
<keyword evidence="1" id="KW-0812">Transmembrane</keyword>
<gene>
    <name evidence="2" type="ORF">M406DRAFT_67859</name>
</gene>
<comment type="caution">
    <text evidence="2">The sequence shown here is derived from an EMBL/GenBank/DDBJ whole genome shotgun (WGS) entry which is preliminary data.</text>
</comment>
<dbReference type="EMBL" id="MU032347">
    <property type="protein sequence ID" value="KAF3765415.1"/>
    <property type="molecule type" value="Genomic_DNA"/>
</dbReference>